<reference evidence="4" key="1">
    <citation type="submission" date="2020-09" db="EMBL/GenBank/DDBJ databases">
        <title>Sphingomonas sp., a new species isolated from pork steak.</title>
        <authorList>
            <person name="Heidler von Heilborn D."/>
        </authorList>
    </citation>
    <scope>NUCLEOTIDE SEQUENCE [LARGE SCALE GENOMIC DNA]</scope>
</reference>
<dbReference type="RefSeq" id="WP_202094323.1">
    <property type="nucleotide sequence ID" value="NZ_CP061035.1"/>
</dbReference>
<evidence type="ECO:0000256" key="1">
    <source>
        <dbReference type="SAM" id="Phobius"/>
    </source>
</evidence>
<gene>
    <name evidence="3" type="ORF">H5J25_02235</name>
</gene>
<dbReference type="Pfam" id="PF06724">
    <property type="entry name" value="DUF1206"/>
    <property type="match status" value="3"/>
</dbReference>
<accession>A0A974NVD0</accession>
<feature type="transmembrane region" description="Helical" evidence="1">
    <location>
        <begin position="221"/>
        <end position="239"/>
    </location>
</feature>
<feature type="domain" description="DUF1206" evidence="2">
    <location>
        <begin position="180"/>
        <end position="244"/>
    </location>
</feature>
<protein>
    <submittedName>
        <fullName evidence="3">DUF1206 domain-containing protein</fullName>
    </submittedName>
</protein>
<dbReference type="EMBL" id="CP061035">
    <property type="protein sequence ID" value="QQV77643.1"/>
    <property type="molecule type" value="Genomic_DNA"/>
</dbReference>
<organism evidence="3 4">
    <name type="scientific">Sphingomonas aliaeris</name>
    <dbReference type="NCBI Taxonomy" id="2759526"/>
    <lineage>
        <taxon>Bacteria</taxon>
        <taxon>Pseudomonadati</taxon>
        <taxon>Pseudomonadota</taxon>
        <taxon>Alphaproteobacteria</taxon>
        <taxon>Sphingomonadales</taxon>
        <taxon>Sphingomonadaceae</taxon>
        <taxon>Sphingomonas</taxon>
    </lineage>
</organism>
<dbReference type="InterPro" id="IPR009597">
    <property type="entry name" value="DUF1206"/>
</dbReference>
<evidence type="ECO:0000313" key="3">
    <source>
        <dbReference type="EMBL" id="QQV77643.1"/>
    </source>
</evidence>
<keyword evidence="4" id="KW-1185">Reference proteome</keyword>
<dbReference type="KEGG" id="sari:H5J25_02235"/>
<feature type="transmembrane region" description="Helical" evidence="1">
    <location>
        <begin position="51"/>
        <end position="70"/>
    </location>
</feature>
<keyword evidence="1" id="KW-0812">Transmembrane</keyword>
<evidence type="ECO:0000313" key="4">
    <source>
        <dbReference type="Proteomes" id="UP000595894"/>
    </source>
</evidence>
<feature type="transmembrane region" description="Helical" evidence="1">
    <location>
        <begin position="90"/>
        <end position="110"/>
    </location>
</feature>
<feature type="transmembrane region" description="Helical" evidence="1">
    <location>
        <begin position="130"/>
        <end position="153"/>
    </location>
</feature>
<feature type="transmembrane region" description="Helical" evidence="1">
    <location>
        <begin position="182"/>
        <end position="201"/>
    </location>
</feature>
<name>A0A974NVD0_9SPHN</name>
<proteinExistence type="predicted"/>
<keyword evidence="1" id="KW-0472">Membrane</keyword>
<sequence length="262" mass="27815">MNINDRLTMLTRIGFATRGILYLVIAFLVIRAGRAEDPAGALEYVGDGAGRLLLIVMAAGLAAYGLWRLLDAAFDVERHGTDRKGIMERVGAGLSGVVHLLLTWQAVRLIRGLHASSDGTEAGTQTALELPGGAVIVMIGGALLVVIGLLQLVKAAKASFLKHLEPRIADKAWARWSGRAGYAARGIVFLICAYLLLKAGFSHEASQAGGFAEALSWLNSPTDIVIAIGLFGFGIFSLIEARFRILHSLANGTGALRATGRR</sequence>
<keyword evidence="1" id="KW-1133">Transmembrane helix</keyword>
<feature type="domain" description="DUF1206" evidence="2">
    <location>
        <begin position="90"/>
        <end position="157"/>
    </location>
</feature>
<evidence type="ECO:0000259" key="2">
    <source>
        <dbReference type="Pfam" id="PF06724"/>
    </source>
</evidence>
<dbReference type="AlphaFoldDB" id="A0A974NVD0"/>
<dbReference type="Proteomes" id="UP000595894">
    <property type="component" value="Chromosome"/>
</dbReference>
<feature type="domain" description="DUF1206" evidence="2">
    <location>
        <begin position="13"/>
        <end position="74"/>
    </location>
</feature>